<evidence type="ECO:0000256" key="8">
    <source>
        <dbReference type="ARBA" id="ARBA00022989"/>
    </source>
</evidence>
<proteinExistence type="inferred from homology"/>
<evidence type="ECO:0000256" key="11">
    <source>
        <dbReference type="SAM" id="Phobius"/>
    </source>
</evidence>
<keyword evidence="4 11" id="KW-0812">Transmembrane</keyword>
<keyword evidence="9 11" id="KW-0472">Membrane</keyword>
<keyword evidence="7" id="KW-0653">Protein transport</keyword>
<evidence type="ECO:0000313" key="13">
    <source>
        <dbReference type="Proteomes" id="UP000054248"/>
    </source>
</evidence>
<dbReference type="GO" id="GO:0005484">
    <property type="term" value="F:SNAP receptor activity"/>
    <property type="evidence" value="ECO:0007669"/>
    <property type="project" value="TreeGrafter"/>
</dbReference>
<feature type="compositionally biased region" description="Pro residues" evidence="10">
    <location>
        <begin position="68"/>
        <end position="81"/>
    </location>
</feature>
<keyword evidence="13" id="KW-1185">Reference proteome</keyword>
<dbReference type="AlphaFoldDB" id="A0A0C3QJ72"/>
<keyword evidence="5" id="KW-0256">Endoplasmic reticulum</keyword>
<dbReference type="OrthoDB" id="4506189at2759"/>
<evidence type="ECO:0000256" key="4">
    <source>
        <dbReference type="ARBA" id="ARBA00022692"/>
    </source>
</evidence>
<feature type="region of interest" description="Disordered" evidence="10">
    <location>
        <begin position="1"/>
        <end position="87"/>
    </location>
</feature>
<evidence type="ECO:0000256" key="5">
    <source>
        <dbReference type="ARBA" id="ARBA00022824"/>
    </source>
</evidence>
<reference evidence="12 13" key="1">
    <citation type="submission" date="2014-04" db="EMBL/GenBank/DDBJ databases">
        <authorList>
            <consortium name="DOE Joint Genome Institute"/>
            <person name="Kuo A."/>
            <person name="Girlanda M."/>
            <person name="Perotto S."/>
            <person name="Kohler A."/>
            <person name="Nagy L.G."/>
            <person name="Floudas D."/>
            <person name="Copeland A."/>
            <person name="Barry K.W."/>
            <person name="Cichocki N."/>
            <person name="Veneault-Fourrey C."/>
            <person name="LaButti K."/>
            <person name="Lindquist E.A."/>
            <person name="Lipzen A."/>
            <person name="Lundell T."/>
            <person name="Morin E."/>
            <person name="Murat C."/>
            <person name="Sun H."/>
            <person name="Tunlid A."/>
            <person name="Henrissat B."/>
            <person name="Grigoriev I.V."/>
            <person name="Hibbett D.S."/>
            <person name="Martin F."/>
            <person name="Nordberg H.P."/>
            <person name="Cantor M.N."/>
            <person name="Hua S.X."/>
        </authorList>
    </citation>
    <scope>NUCLEOTIDE SEQUENCE [LARGE SCALE GENOMIC DNA]</scope>
    <source>
        <strain evidence="12 13">MUT 4182</strain>
    </source>
</reference>
<gene>
    <name evidence="12" type="ORF">M407DRAFT_241527</name>
</gene>
<accession>A0A0C3QJ72</accession>
<dbReference type="InterPro" id="IPR019150">
    <property type="entry name" value="Vesicle_transport_protein_Use1"/>
</dbReference>
<dbReference type="EMBL" id="KN822956">
    <property type="protein sequence ID" value="KIO32275.1"/>
    <property type="molecule type" value="Genomic_DNA"/>
</dbReference>
<dbReference type="Pfam" id="PF09753">
    <property type="entry name" value="Use1"/>
    <property type="match status" value="1"/>
</dbReference>
<comment type="similarity">
    <text evidence="2">Belongs to the USE1 family.</text>
</comment>
<dbReference type="GO" id="GO:0006890">
    <property type="term" value="P:retrograde vesicle-mediated transport, Golgi to endoplasmic reticulum"/>
    <property type="evidence" value="ECO:0007669"/>
    <property type="project" value="TreeGrafter"/>
</dbReference>
<feature type="compositionally biased region" description="Basic and acidic residues" evidence="10">
    <location>
        <begin position="47"/>
        <end position="58"/>
    </location>
</feature>
<protein>
    <submittedName>
        <fullName evidence="12">Uncharacterized protein</fullName>
    </submittedName>
</protein>
<dbReference type="CDD" id="cd15860">
    <property type="entry name" value="SNARE_USE1"/>
    <property type="match status" value="1"/>
</dbReference>
<sequence length="187" mass="20668">MKLPRSAPSKRRTESQPVLPEAELLLDEVENSPAPRQSPPPSLSPLESKELPSSETTEKSAQAEYSERPPPYESRPNPPSRKPTLPAQPAFLTTSLETQEELAEQLAQMGRQLKLNALHLANSISKEKGVLEDAGEKLQGNLDTMTKERVRLRDHRGKSGSTTCMVLTAIACVVVAWIAMFFIIRLT</sequence>
<evidence type="ECO:0000256" key="2">
    <source>
        <dbReference type="ARBA" id="ARBA00007891"/>
    </source>
</evidence>
<evidence type="ECO:0000256" key="1">
    <source>
        <dbReference type="ARBA" id="ARBA00004163"/>
    </source>
</evidence>
<dbReference type="Proteomes" id="UP000054248">
    <property type="component" value="Unassembled WGS sequence"/>
</dbReference>
<evidence type="ECO:0000256" key="10">
    <source>
        <dbReference type="SAM" id="MobiDB-lite"/>
    </source>
</evidence>
<dbReference type="STRING" id="1051891.A0A0C3QJ72"/>
<evidence type="ECO:0000313" key="12">
    <source>
        <dbReference type="EMBL" id="KIO32275.1"/>
    </source>
</evidence>
<dbReference type="GO" id="GO:0031201">
    <property type="term" value="C:SNARE complex"/>
    <property type="evidence" value="ECO:0007669"/>
    <property type="project" value="TreeGrafter"/>
</dbReference>
<reference evidence="13" key="2">
    <citation type="submission" date="2015-01" db="EMBL/GenBank/DDBJ databases">
        <title>Evolutionary Origins and Diversification of the Mycorrhizal Mutualists.</title>
        <authorList>
            <consortium name="DOE Joint Genome Institute"/>
            <consortium name="Mycorrhizal Genomics Consortium"/>
            <person name="Kohler A."/>
            <person name="Kuo A."/>
            <person name="Nagy L.G."/>
            <person name="Floudas D."/>
            <person name="Copeland A."/>
            <person name="Barry K.W."/>
            <person name="Cichocki N."/>
            <person name="Veneault-Fourrey C."/>
            <person name="LaButti K."/>
            <person name="Lindquist E.A."/>
            <person name="Lipzen A."/>
            <person name="Lundell T."/>
            <person name="Morin E."/>
            <person name="Murat C."/>
            <person name="Riley R."/>
            <person name="Ohm R."/>
            <person name="Sun H."/>
            <person name="Tunlid A."/>
            <person name="Henrissat B."/>
            <person name="Grigoriev I.V."/>
            <person name="Hibbett D.S."/>
            <person name="Martin F."/>
        </authorList>
    </citation>
    <scope>NUCLEOTIDE SEQUENCE [LARGE SCALE GENOMIC DNA]</scope>
    <source>
        <strain evidence="13">MUT 4182</strain>
    </source>
</reference>
<dbReference type="GO" id="GO:0015031">
    <property type="term" value="P:protein transport"/>
    <property type="evidence" value="ECO:0007669"/>
    <property type="project" value="UniProtKB-KW"/>
</dbReference>
<keyword evidence="8 11" id="KW-1133">Transmembrane helix</keyword>
<evidence type="ECO:0000256" key="9">
    <source>
        <dbReference type="ARBA" id="ARBA00023136"/>
    </source>
</evidence>
<comment type="subcellular location">
    <subcellularLocation>
        <location evidence="1">Endoplasmic reticulum membrane</location>
        <topology evidence="1">Single-pass type IV membrane protein</topology>
    </subcellularLocation>
</comment>
<evidence type="ECO:0000256" key="3">
    <source>
        <dbReference type="ARBA" id="ARBA00022448"/>
    </source>
</evidence>
<evidence type="ECO:0000256" key="7">
    <source>
        <dbReference type="ARBA" id="ARBA00022927"/>
    </source>
</evidence>
<evidence type="ECO:0000256" key="6">
    <source>
        <dbReference type="ARBA" id="ARBA00022892"/>
    </source>
</evidence>
<dbReference type="PANTHER" id="PTHR13050:SF7">
    <property type="entry name" value="VESICLE TRANSPORT PROTEIN USE1"/>
    <property type="match status" value="1"/>
</dbReference>
<name>A0A0C3QJ72_9AGAM</name>
<keyword evidence="6" id="KW-0931">ER-Golgi transport</keyword>
<feature type="transmembrane region" description="Helical" evidence="11">
    <location>
        <begin position="163"/>
        <end position="184"/>
    </location>
</feature>
<keyword evidence="3" id="KW-0813">Transport</keyword>
<dbReference type="GO" id="GO:0005789">
    <property type="term" value="C:endoplasmic reticulum membrane"/>
    <property type="evidence" value="ECO:0007669"/>
    <property type="project" value="UniProtKB-SubCell"/>
</dbReference>
<dbReference type="HOGENOM" id="CLU_1448723_0_0_1"/>
<organism evidence="12 13">
    <name type="scientific">Tulasnella calospora MUT 4182</name>
    <dbReference type="NCBI Taxonomy" id="1051891"/>
    <lineage>
        <taxon>Eukaryota</taxon>
        <taxon>Fungi</taxon>
        <taxon>Dikarya</taxon>
        <taxon>Basidiomycota</taxon>
        <taxon>Agaricomycotina</taxon>
        <taxon>Agaricomycetes</taxon>
        <taxon>Cantharellales</taxon>
        <taxon>Tulasnellaceae</taxon>
        <taxon>Tulasnella</taxon>
    </lineage>
</organism>
<dbReference type="PANTHER" id="PTHR13050">
    <property type="entry name" value="USE1-LIKE PROTEIN"/>
    <property type="match status" value="1"/>
</dbReference>